<accession>X2J9V1</accession>
<proteinExistence type="predicted"/>
<feature type="disulfide bond" evidence="14">
    <location>
        <begin position="1149"/>
        <end position="1163"/>
    </location>
</feature>
<feature type="disulfide bond" evidence="14">
    <location>
        <begin position="1188"/>
        <end position="1197"/>
    </location>
</feature>
<dbReference type="FunFam" id="2.10.25.10:FF:000202">
    <property type="entry name" value="Multiple epidermal growth factor-like domains 8"/>
    <property type="match status" value="1"/>
</dbReference>
<dbReference type="CTD" id="1954"/>
<keyword evidence="5 16" id="KW-0732">Signal</keyword>
<dbReference type="InterPro" id="IPR035914">
    <property type="entry name" value="Sperma_CUB_dom_sf"/>
</dbReference>
<dbReference type="InterPro" id="IPR000152">
    <property type="entry name" value="EGF-type_Asp/Asn_hydroxyl_site"/>
</dbReference>
<dbReference type="PROSITE" id="PS01187">
    <property type="entry name" value="EGF_CA"/>
    <property type="match status" value="1"/>
</dbReference>
<dbReference type="InterPro" id="IPR016201">
    <property type="entry name" value="PSI"/>
</dbReference>
<keyword evidence="4 15" id="KW-0812">Transmembrane</keyword>
<dbReference type="SMR" id="X2J9V1"/>
<dbReference type="KEGG" id="dme:Dmel_CG7466"/>
<dbReference type="Proteomes" id="UP000000803">
    <property type="component" value="Chromosome 2L"/>
</dbReference>
<comment type="subcellular location">
    <subcellularLocation>
        <location evidence="1">Membrane</location>
        <topology evidence="1">Single-pass type I membrane protein</topology>
    </subcellularLocation>
</comment>
<dbReference type="GO" id="GO:0048731">
    <property type="term" value="P:system development"/>
    <property type="evidence" value="ECO:0007669"/>
    <property type="project" value="UniProtKB-ARBA"/>
</dbReference>
<dbReference type="InterPro" id="IPR001881">
    <property type="entry name" value="EGF-like_Ca-bd_dom"/>
</dbReference>
<evidence type="ECO:0000256" key="15">
    <source>
        <dbReference type="SAM" id="Phobius"/>
    </source>
</evidence>
<keyword evidence="6" id="KW-0677">Repeat</keyword>
<comment type="caution">
    <text evidence="13">Lacks conserved residue(s) required for the propagation of feature annotation.</text>
</comment>
<dbReference type="GO" id="GO:0048513">
    <property type="term" value="P:animal organ development"/>
    <property type="evidence" value="ECO:0007669"/>
    <property type="project" value="UniProtKB-ARBA"/>
</dbReference>
<dbReference type="SUPFAM" id="SSF117281">
    <property type="entry name" value="Kelch motif"/>
    <property type="match status" value="2"/>
</dbReference>
<dbReference type="InterPro" id="IPR056863">
    <property type="entry name" value="LMN_ATRN_NET-like_EGF"/>
</dbReference>
<feature type="domain" description="Laminin EGF-like" evidence="19">
    <location>
        <begin position="1166"/>
        <end position="1216"/>
    </location>
</feature>
<evidence type="ECO:0000256" key="5">
    <source>
        <dbReference type="ARBA" id="ARBA00022729"/>
    </source>
</evidence>
<organism evidence="20 22">
    <name type="scientific">Drosophila melanogaster</name>
    <name type="common">Fruit fly</name>
    <dbReference type="NCBI Taxonomy" id="7227"/>
    <lineage>
        <taxon>Eukaryota</taxon>
        <taxon>Metazoa</taxon>
        <taxon>Ecdysozoa</taxon>
        <taxon>Arthropoda</taxon>
        <taxon>Hexapoda</taxon>
        <taxon>Insecta</taxon>
        <taxon>Pterygota</taxon>
        <taxon>Neoptera</taxon>
        <taxon>Endopterygota</taxon>
        <taxon>Diptera</taxon>
        <taxon>Brachycera</taxon>
        <taxon>Muscomorpha</taxon>
        <taxon>Ephydroidea</taxon>
        <taxon>Drosophilidae</taxon>
        <taxon>Drosophila</taxon>
        <taxon>Sophophora</taxon>
    </lineage>
</organism>
<keyword evidence="2" id="KW-0880">Kelch repeat</keyword>
<evidence type="ECO:0000256" key="8">
    <source>
        <dbReference type="ARBA" id="ARBA00022989"/>
    </source>
</evidence>
<dbReference type="InterPro" id="IPR015915">
    <property type="entry name" value="Kelch-typ_b-propeller"/>
</dbReference>
<feature type="chain" id="PRO_5004951420" evidence="16">
    <location>
        <begin position="17"/>
        <end position="2753"/>
    </location>
</feature>
<dbReference type="CDD" id="cd00054">
    <property type="entry name" value="EGF_CA"/>
    <property type="match status" value="1"/>
</dbReference>
<evidence type="ECO:0000256" key="10">
    <source>
        <dbReference type="ARBA" id="ARBA00023157"/>
    </source>
</evidence>
<dbReference type="Gene3D" id="2.120.10.80">
    <property type="entry name" value="Kelch-type beta propeller"/>
    <property type="match status" value="3"/>
</dbReference>
<evidence type="ECO:0000256" key="11">
    <source>
        <dbReference type="ARBA" id="ARBA00023180"/>
    </source>
</evidence>
<evidence type="ECO:0000259" key="19">
    <source>
        <dbReference type="PROSITE" id="PS50027"/>
    </source>
</evidence>
<dbReference type="Bgee" id="FBgn0031981">
    <property type="expression patterns" value="Expressed in peripheral glial cell (Drosophila) in imaginal disc-derived wing and 103 other cell types or tissues"/>
</dbReference>
<evidence type="ECO:0000256" key="6">
    <source>
        <dbReference type="ARBA" id="ARBA00022737"/>
    </source>
</evidence>
<dbReference type="PROSITE" id="PS00010">
    <property type="entry name" value="ASX_HYDROXYL"/>
    <property type="match status" value="1"/>
</dbReference>
<dbReference type="InterPro" id="IPR002049">
    <property type="entry name" value="LE_dom"/>
</dbReference>
<dbReference type="Gene3D" id="2.60.120.290">
    <property type="entry name" value="Spermadhesin, CUB domain"/>
    <property type="match status" value="2"/>
</dbReference>
<dbReference type="AGR" id="FB:FBgn0031981"/>
<evidence type="ECO:0000313" key="22">
    <source>
        <dbReference type="Proteomes" id="UP000000803"/>
    </source>
</evidence>
<keyword evidence="3 13" id="KW-0245">EGF-like domain</keyword>
<keyword evidence="12 14" id="KW-0424">Laminin EGF-like domain</keyword>
<name>X2J9V1_DROME</name>
<dbReference type="InterPro" id="IPR056737">
    <property type="entry name" value="Beta-prop_ATRN-MKLN-like"/>
</dbReference>
<dbReference type="ExpressionAtlas" id="X2J9V1">
    <property type="expression patterns" value="baseline and differential"/>
</dbReference>
<feature type="domain" description="Laminin EGF-like" evidence="19">
    <location>
        <begin position="1119"/>
        <end position="1165"/>
    </location>
</feature>
<dbReference type="PANTHER" id="PTHR46093:SF16">
    <property type="entry name" value="MULTIPLE EGF-LIKE-DOMAINS 8"/>
    <property type="match status" value="1"/>
</dbReference>
<feature type="domain" description="EGF-like" evidence="18">
    <location>
        <begin position="1344"/>
        <end position="1377"/>
    </location>
</feature>
<dbReference type="PROSITE" id="PS00022">
    <property type="entry name" value="EGF_1"/>
    <property type="match status" value="2"/>
</dbReference>
<evidence type="ECO:0000256" key="7">
    <source>
        <dbReference type="ARBA" id="ARBA00022837"/>
    </source>
</evidence>
<dbReference type="FunFam" id="2.10.25.10:FF:000532">
    <property type="entry name" value="Multiple epidermal growth factor-like domains 8"/>
    <property type="match status" value="1"/>
</dbReference>
<feature type="domain" description="CUB" evidence="17">
    <location>
        <begin position="30"/>
        <end position="119"/>
    </location>
</feature>
<dbReference type="FunFam" id="2.120.10.80:FF:000123">
    <property type="entry name" value="Uncharacterized protein, isoform B"/>
    <property type="match status" value="1"/>
</dbReference>
<reference evidence="20 22" key="2">
    <citation type="journal article" date="2002" name="Genome Biol.">
        <title>Finishing a whole-genome shotgun: release 3 of the Drosophila melanogaster euchromatic genome sequence.</title>
        <authorList>
            <person name="Celniker S.E."/>
            <person name="Wheeler D.A."/>
            <person name="Kronmiller B."/>
            <person name="Carlson J.W."/>
            <person name="Halpern A."/>
            <person name="Patel S."/>
            <person name="Adams M."/>
            <person name="Champe M."/>
            <person name="Dugan S.P."/>
            <person name="Frise E."/>
            <person name="Hodgson A."/>
            <person name="George R.A."/>
            <person name="Hoskins R.A."/>
            <person name="Laverty T."/>
            <person name="Muzny D.M."/>
            <person name="Nelson C.R."/>
            <person name="Pacleb J.M."/>
            <person name="Park S."/>
            <person name="Pfeiffer B.D."/>
            <person name="Richards S."/>
            <person name="Sodergren E.J."/>
            <person name="Svirskas R."/>
            <person name="Tabor P.E."/>
            <person name="Wan K."/>
            <person name="Stapleton M."/>
            <person name="Sutton G.G."/>
            <person name="Venter C."/>
            <person name="Weinstock G."/>
            <person name="Scherer S.E."/>
            <person name="Myers E.W."/>
            <person name="Gibbs R.A."/>
            <person name="Rubin G.M."/>
        </authorList>
    </citation>
    <scope>NUCLEOTIDE SEQUENCE [LARGE SCALE GENOMIC DNA]</scope>
    <source>
        <strain evidence="22">Berkeley</strain>
    </source>
</reference>
<dbReference type="FunFam" id="2.120.10.80:FF:000112">
    <property type="entry name" value="Uncharacterized protein, isoform B"/>
    <property type="match status" value="1"/>
</dbReference>
<dbReference type="PROSITE" id="PS50027">
    <property type="entry name" value="EGF_LAM_2"/>
    <property type="match status" value="3"/>
</dbReference>
<dbReference type="InterPro" id="IPR000742">
    <property type="entry name" value="EGF"/>
</dbReference>
<keyword evidence="11" id="KW-0325">Glycoprotein</keyword>
<reference evidence="20 22" key="10">
    <citation type="journal article" date="2015" name="G3 (Bethesda)">
        <title>Gene Model Annotations for Drosophila melanogaster: The Rule-Benders.</title>
        <authorList>
            <consortium name="FlyBase Consortium"/>
            <person name="Crosby M.A."/>
            <person name="Gramates L.S."/>
            <person name="Dos Santos G."/>
            <person name="Matthews B.B."/>
            <person name="St Pierre S.E."/>
            <person name="Zhou P."/>
            <person name="Schroeder A.J."/>
            <person name="Falls K."/>
            <person name="Emmert D.B."/>
            <person name="Russo S.M."/>
            <person name="Gelbart W.M."/>
            <person name="null"/>
        </authorList>
    </citation>
    <scope>NUCLEOTIDE SEQUENCE [LARGE SCALE GENOMIC DNA]</scope>
    <source>
        <strain evidence="22">Berkeley</strain>
    </source>
</reference>
<dbReference type="PROSITE" id="PS01180">
    <property type="entry name" value="CUB"/>
    <property type="match status" value="2"/>
</dbReference>
<dbReference type="Pfam" id="PF24973">
    <property type="entry name" value="EGF_LMN_ATRN"/>
    <property type="match status" value="3"/>
</dbReference>
<feature type="disulfide bond" evidence="13">
    <location>
        <begin position="1367"/>
        <end position="1376"/>
    </location>
</feature>
<dbReference type="FunFam" id="2.120.10.80:FF:000140">
    <property type="entry name" value="Uncharacterized protein, isoform C"/>
    <property type="match status" value="1"/>
</dbReference>
<dbReference type="Gene3D" id="2.10.25.10">
    <property type="entry name" value="Laminin"/>
    <property type="match status" value="6"/>
</dbReference>
<keyword evidence="9 15" id="KW-0472">Membrane</keyword>
<dbReference type="SMART" id="SM00042">
    <property type="entry name" value="CUB"/>
    <property type="match status" value="2"/>
</dbReference>
<feature type="disulfide bond" evidence="14">
    <location>
        <begin position="2192"/>
        <end position="2206"/>
    </location>
</feature>
<keyword evidence="22" id="KW-1185">Reference proteome</keyword>
<reference evidence="20 22" key="7">
    <citation type="journal article" date="2007" name="Science">
        <title>The Release 5.1 annotation of Drosophila melanogaster heterochromatin.</title>
        <authorList>
            <person name="Smith C.D."/>
            <person name="Shu S."/>
            <person name="Mungall C.J."/>
            <person name="Karpen G.H."/>
        </authorList>
    </citation>
    <scope>NUCLEOTIDE SEQUENCE [LARGE SCALE GENOMIC DNA]</scope>
    <source>
        <strain evidence="22">Berkeley</strain>
    </source>
</reference>
<reference evidence="20 22" key="11">
    <citation type="journal article" date="2015" name="Genome Res.">
        <title>The Release 6 reference sequence of the Drosophila melanogaster genome.</title>
        <authorList>
            <person name="Hoskins R.A."/>
            <person name="Carlson J.W."/>
            <person name="Wan K.H."/>
            <person name="Park S."/>
            <person name="Mendez I."/>
            <person name="Galle S.E."/>
            <person name="Booth B.W."/>
            <person name="Pfeiffer B.D."/>
            <person name="George R.A."/>
            <person name="Svirskas R."/>
            <person name="Krzywinski M."/>
            <person name="Schein J."/>
            <person name="Accardo M.C."/>
            <person name="Damia E."/>
            <person name="Messina G."/>
            <person name="Mendez-Lago M."/>
            <person name="de Pablos B."/>
            <person name="Demakova O.V."/>
            <person name="Andreyeva E.N."/>
            <person name="Boldyreva L.V."/>
            <person name="Marra M."/>
            <person name="Carvalho A.B."/>
            <person name="Dimitri P."/>
            <person name="Villasante A."/>
            <person name="Zhimulev I.F."/>
            <person name="Rubin G.M."/>
            <person name="Karpen G.H."/>
            <person name="Celniker S.E."/>
        </authorList>
    </citation>
    <scope>NUCLEOTIDE SEQUENCE [LARGE SCALE GENOMIC DNA]</scope>
    <source>
        <strain evidence="22">Berkeley</strain>
    </source>
</reference>
<dbReference type="Pfam" id="PF24981">
    <property type="entry name" value="Beta-prop_ATRN-LZTR1"/>
    <property type="match status" value="2"/>
</dbReference>
<gene>
    <name evidence="20 21" type="primary">Megf8</name>
    <name evidence="20" type="synonym">dMegf8</name>
    <name evidence="20" type="synonym">Dmel\CG7466</name>
    <name evidence="20 21" type="ORF">CG7466</name>
    <name evidence="20" type="ORF">Dmel_CG7466</name>
</gene>
<dbReference type="PROSITE" id="PS01248">
    <property type="entry name" value="EGF_LAM_1"/>
    <property type="match status" value="3"/>
</dbReference>
<reference evidence="20 22" key="5">
    <citation type="journal article" date="2002" name="Genome Biol.">
        <title>Heterochromatic sequences in a Drosophila whole-genome shotgun assembly.</title>
        <authorList>
            <person name="Hoskins R.A."/>
            <person name="Smith C.D."/>
            <person name="Carlson J.W."/>
            <person name="Carvalho A.B."/>
            <person name="Halpern A."/>
            <person name="Kaminker J.S."/>
            <person name="Kennedy C."/>
            <person name="Mungall C.J."/>
            <person name="Sullivan B.A."/>
            <person name="Sutton G.G."/>
            <person name="Yasuhara J.C."/>
            <person name="Wakimoto B.T."/>
            <person name="Myers E.W."/>
            <person name="Celniker S.E."/>
            <person name="Rubin G.M."/>
            <person name="Karpen G.H."/>
        </authorList>
    </citation>
    <scope>NUCLEOTIDE SEQUENCE [LARGE SCALE GENOMIC DNA]</scope>
    <source>
        <strain evidence="22">Berkeley</strain>
    </source>
</reference>
<dbReference type="SUPFAM" id="SSF57196">
    <property type="entry name" value="EGF/Laminin"/>
    <property type="match status" value="4"/>
</dbReference>
<dbReference type="InterPro" id="IPR049883">
    <property type="entry name" value="NOTCH1_EGF-like"/>
</dbReference>
<reference evidence="20 22" key="6">
    <citation type="journal article" date="2005" name="PLoS Comput. Biol.">
        <title>Combined evidence annotation of transposable elements in genome sequences.</title>
        <authorList>
            <person name="Quesneville H."/>
            <person name="Bergman C.M."/>
            <person name="Andrieu O."/>
            <person name="Autard D."/>
            <person name="Nouaud D."/>
            <person name="Ashburner M."/>
            <person name="Anxolabehere D."/>
        </authorList>
    </citation>
    <scope>NUCLEOTIDE SEQUENCE [LARGE SCALE GENOMIC DNA]</scope>
    <source>
        <strain evidence="22">Berkeley</strain>
    </source>
</reference>
<evidence type="ECO:0000256" key="4">
    <source>
        <dbReference type="ARBA" id="ARBA00022692"/>
    </source>
</evidence>
<feature type="disulfide bond" evidence="14">
    <location>
        <begin position="2180"/>
        <end position="2189"/>
    </location>
</feature>
<dbReference type="PROSITE" id="PS01186">
    <property type="entry name" value="EGF_2"/>
    <property type="match status" value="2"/>
</dbReference>
<feature type="domain" description="Laminin EGF-like" evidence="19">
    <location>
        <begin position="2160"/>
        <end position="2208"/>
    </location>
</feature>
<dbReference type="SUPFAM" id="SSF49854">
    <property type="entry name" value="Spermadhesin, CUB domain"/>
    <property type="match status" value="2"/>
</dbReference>
<keyword evidence="10 13" id="KW-1015">Disulfide bond</keyword>
<dbReference type="Pfam" id="PF00053">
    <property type="entry name" value="EGF_laminin"/>
    <property type="match status" value="1"/>
</dbReference>
<dbReference type="FunFam" id="2.10.25.10:FF:000214">
    <property type="entry name" value="Multiple epidermal growth factor-like domains 8"/>
    <property type="match status" value="1"/>
</dbReference>
<dbReference type="PANTHER" id="PTHR46093">
    <property type="entry name" value="ACYL-COA-BINDING DOMAIN-CONTAINING PROTEIN 5"/>
    <property type="match status" value="1"/>
</dbReference>
<dbReference type="PROSITE" id="PS50026">
    <property type="entry name" value="EGF_3"/>
    <property type="match status" value="2"/>
</dbReference>
<dbReference type="CDD" id="cd00041">
    <property type="entry name" value="CUB"/>
    <property type="match status" value="1"/>
</dbReference>
<feature type="disulfide bond" evidence="14">
    <location>
        <begin position="1137"/>
        <end position="1146"/>
    </location>
</feature>
<protein>
    <submittedName>
        <fullName evidence="20">Multiple EGF like domains 8, isoform C</fullName>
    </submittedName>
</protein>
<dbReference type="VEuPathDB" id="VectorBase:FBgn0031981"/>
<evidence type="ECO:0000313" key="21">
    <source>
        <dbReference type="FlyBase" id="FBgn0031981"/>
    </source>
</evidence>
<dbReference type="EMBL" id="AE014134">
    <property type="protein sequence ID" value="AHN54252.1"/>
    <property type="molecule type" value="Genomic_DNA"/>
</dbReference>
<evidence type="ECO:0000256" key="16">
    <source>
        <dbReference type="SAM" id="SignalP"/>
    </source>
</evidence>
<reference evidence="20 22" key="1">
    <citation type="journal article" date="2000" name="Science">
        <title>The genome sequence of Drosophila melanogaster.</title>
        <authorList>
            <person name="Adams M.D."/>
            <person name="Celniker S.E."/>
            <person name="Holt R.A."/>
            <person name="Evans C.A."/>
            <person name="Gocayne J.D."/>
            <person name="Amanatides P.G."/>
            <person name="Scherer S.E."/>
            <person name="Li P.W."/>
            <person name="Hoskins R.A."/>
            <person name="Galle R.F."/>
            <person name="George R.A."/>
            <person name="Lewis S.E."/>
            <person name="Richards S."/>
            <person name="Ashburner M."/>
            <person name="Henderson S.N."/>
            <person name="Sutton G.G."/>
            <person name="Wortman J.R."/>
            <person name="Yandell M.D."/>
            <person name="Zhang Q."/>
            <person name="Chen L.X."/>
            <person name="Brandon R.C."/>
            <person name="Rogers Y.H."/>
            <person name="Blazej R.G."/>
            <person name="Champe M."/>
            <person name="Pfeiffer B.D."/>
            <person name="Wan K.H."/>
            <person name="Doyle C."/>
            <person name="Baxter E.G."/>
            <person name="Helt G."/>
            <person name="Nelson C.R."/>
            <person name="Gabor G.L."/>
            <person name="Abril J.F."/>
            <person name="Agbayani A."/>
            <person name="An H.J."/>
            <person name="Andrews-Pfannkoch C."/>
            <person name="Baldwin D."/>
            <person name="Ballew R.M."/>
            <person name="Basu A."/>
            <person name="Baxendale J."/>
            <person name="Bayraktaroglu L."/>
            <person name="Beasley E.M."/>
            <person name="Beeson K.Y."/>
            <person name="Benos P.V."/>
            <person name="Berman B.P."/>
            <person name="Bhandari D."/>
            <person name="Bolshakov S."/>
            <person name="Borkova D."/>
            <person name="Botchan M.R."/>
            <person name="Bouck J."/>
            <person name="Brokstein P."/>
            <person name="Brottier P."/>
            <person name="Burtis K.C."/>
            <person name="Busam D.A."/>
            <person name="Butler H."/>
            <person name="Cadieu E."/>
            <person name="Center A."/>
            <person name="Chandra I."/>
            <person name="Cherry J.M."/>
            <person name="Cawley S."/>
            <person name="Dahlke C."/>
            <person name="Davenport L.B."/>
            <person name="Davies P."/>
            <person name="de Pablos B."/>
            <person name="Delcher A."/>
            <person name="Deng Z."/>
            <person name="Mays A.D."/>
            <person name="Dew I."/>
            <person name="Dietz S.M."/>
            <person name="Dodson K."/>
            <person name="Doup L.E."/>
            <person name="Downes M."/>
            <person name="Dugan-Rocha S."/>
            <person name="Dunkov B.C."/>
            <person name="Dunn P."/>
            <person name="Durbin K.J."/>
            <person name="Evangelista C.C."/>
            <person name="Ferraz C."/>
            <person name="Ferriera S."/>
            <person name="Fleischmann W."/>
            <person name="Fosler C."/>
            <person name="Gabrielian A.E."/>
            <person name="Garg N.S."/>
            <person name="Gelbart W.M."/>
            <person name="Glasser K."/>
            <person name="Glodek A."/>
            <person name="Gong F."/>
            <person name="Gorrell J.H."/>
            <person name="Gu Z."/>
            <person name="Guan P."/>
            <person name="Harris M."/>
            <person name="Harris N.L."/>
            <person name="Harvey D."/>
            <person name="Heiman T.J."/>
            <person name="Hernandez J.R."/>
            <person name="Houck J."/>
            <person name="Hostin D."/>
            <person name="Houston K.A."/>
            <person name="Howland T.J."/>
            <person name="Wei M.H."/>
            <person name="Ibegwam C."/>
            <person name="Jalali M."/>
            <person name="Kalush F."/>
            <person name="Karpen G.H."/>
            <person name="Ke Z."/>
            <person name="Kennison J.A."/>
            <person name="Ketchum K.A."/>
            <person name="Kimmel B.E."/>
            <person name="Kodira C.D."/>
            <person name="Kraft C."/>
            <person name="Kravitz S."/>
            <person name="Kulp D."/>
            <person name="Lai Z."/>
            <person name="Lasko P."/>
            <person name="Lei Y."/>
            <person name="Levitsky A.A."/>
            <person name="Li J."/>
            <person name="Li Z."/>
            <person name="Liang Y."/>
            <person name="Lin X."/>
            <person name="Liu X."/>
            <person name="Mattei B."/>
            <person name="McIntosh T.C."/>
            <person name="McLeod M.P."/>
            <person name="McPherson D."/>
            <person name="Merkulov G."/>
            <person name="Milshina N.V."/>
            <person name="Mobarry C."/>
            <person name="Morris J."/>
            <person name="Moshrefi A."/>
            <person name="Mount S.M."/>
            <person name="Moy M."/>
            <person name="Murphy B."/>
            <person name="Murphy L."/>
            <person name="Muzny D.M."/>
            <person name="Nelson D.L."/>
            <person name="Nelson D.R."/>
            <person name="Nelson K.A."/>
            <person name="Nixon K."/>
            <person name="Nusskern D.R."/>
            <person name="Pacleb J.M."/>
            <person name="Palazzolo M."/>
            <person name="Pittman G.S."/>
            <person name="Pan S."/>
            <person name="Pollard J."/>
            <person name="Puri V."/>
            <person name="Reese M.G."/>
            <person name="Reinert K."/>
            <person name="Remington K."/>
            <person name="Saunders R.D."/>
            <person name="Scheeler F."/>
            <person name="Shen H."/>
            <person name="Shue B.C."/>
            <person name="Siden-Kiamos I."/>
            <person name="Simpson M."/>
            <person name="Skupski M.P."/>
            <person name="Smith T."/>
            <person name="Spier E."/>
            <person name="Spradling A.C."/>
            <person name="Stapleton M."/>
            <person name="Strong R."/>
            <person name="Sun E."/>
            <person name="Svirskas R."/>
            <person name="Tector C."/>
            <person name="Turner R."/>
            <person name="Venter E."/>
            <person name="Wang A.H."/>
            <person name="Wang X."/>
            <person name="Wang Z.Y."/>
            <person name="Wassarman D.A."/>
            <person name="Weinstock G.M."/>
            <person name="Weissenbach J."/>
            <person name="Williams S.M."/>
            <person name="WoodageT"/>
            <person name="Worley K.C."/>
            <person name="Wu D."/>
            <person name="Yang S."/>
            <person name="Yao Q.A."/>
            <person name="Ye J."/>
            <person name="Yeh R.F."/>
            <person name="Zaveri J.S."/>
            <person name="Zhan M."/>
            <person name="Zhang G."/>
            <person name="Zhao Q."/>
            <person name="Zheng L."/>
            <person name="Zheng X.H."/>
            <person name="Zhong F.N."/>
            <person name="Zhong W."/>
            <person name="Zhou X."/>
            <person name="Zhu S."/>
            <person name="Zhu X."/>
            <person name="Smith H.O."/>
            <person name="Gibbs R.A."/>
            <person name="Myers E.W."/>
            <person name="Rubin G.M."/>
            <person name="Venter J.C."/>
        </authorList>
    </citation>
    <scope>NUCLEOTIDE SEQUENCE [LARGE SCALE GENOMIC DNA]</scope>
    <source>
        <strain evidence="22">Berkeley</strain>
    </source>
</reference>
<dbReference type="FunFam" id="2.60.120.290:FF:000081">
    <property type="entry name" value="Uncharacterized protein, isoform B"/>
    <property type="match status" value="1"/>
</dbReference>
<reference evidence="20 22" key="8">
    <citation type="journal article" date="2007" name="Science">
        <title>Sequence finishing and mapping of Drosophila melanogaster heterochromatin.</title>
        <authorList>
            <person name="Hoskins R.A."/>
            <person name="Carlson J.W."/>
            <person name="Kennedy C."/>
            <person name="Acevedo D."/>
            <person name="Evans-Holm M."/>
            <person name="Frise E."/>
            <person name="Wan K.H."/>
            <person name="Park S."/>
            <person name="Mendez-Lago M."/>
            <person name="Rossi F."/>
            <person name="Villasante A."/>
            <person name="Dimitri P."/>
            <person name="Karpen G.H."/>
            <person name="Celniker S.E."/>
        </authorList>
    </citation>
    <scope>NUCLEOTIDE SEQUENCE [LARGE SCALE GENOMIC DNA]</scope>
    <source>
        <strain evidence="22">Berkeley</strain>
    </source>
</reference>
<evidence type="ECO:0000256" key="3">
    <source>
        <dbReference type="ARBA" id="ARBA00022536"/>
    </source>
</evidence>
<evidence type="ECO:0000259" key="17">
    <source>
        <dbReference type="PROSITE" id="PS01180"/>
    </source>
</evidence>
<dbReference type="GO" id="GO:0005509">
    <property type="term" value="F:calcium ion binding"/>
    <property type="evidence" value="ECO:0007669"/>
    <property type="project" value="InterPro"/>
</dbReference>
<feature type="disulfide bond" evidence="14">
    <location>
        <begin position="1200"/>
        <end position="1214"/>
    </location>
</feature>
<dbReference type="RefSeq" id="NP_001285738.1">
    <property type="nucleotide sequence ID" value="NM_001298809.1"/>
</dbReference>
<evidence type="ECO:0000256" key="13">
    <source>
        <dbReference type="PROSITE-ProRule" id="PRU00076"/>
    </source>
</evidence>
<dbReference type="SMART" id="SM00181">
    <property type="entry name" value="EGF"/>
    <property type="match status" value="11"/>
</dbReference>
<sequence>MYALLATLTFWTLVLQTEQAHPSTSPSAPCDRSRKVFTEPYGEISDGPSGFNYTQDSHCEWLIKARNDSQYITLTFHSMGTECSYDYIYVYDGDSFNSTLLGSFSGRTQPQRLVARSGSIYRFSTSQWEDEWGIALQSRRHFYHPQKIDHTLLKAVLQHKNEDEAKLWGLNSDVSFFRNILYTLAESNLHQRRTRSSLPLTIVNANSTDEELNEYLEDILEEVTDHKPHGRYGHAADSVPGGFVIYGGKHANGSFYSDLWQYNNTESGGKWKQMAIRSAVKPPALARHTLNTAGSYLYIFGGSLETGEFSSSVYRIPLPLSEDSQWELVQPRGGKTLDVRLAAHSTVYYKATNSLIVFGGIMTSLARFSKLSDRIYAFQLDQMHWTEILYPRTALRDTNIPRERAFHTATISGNYMVVFGGYTHRHNKDEICYDNQMYWYHLSCHIWINQVVSADDSLYPKPQGVFAHAAALRRNHTLLIVGGYHGNVNADLFAYELPQVLRVENTLYNPEISCRLHSSHTACLSNPECGWCSADSSCYGRTIGANCTTNLQTTRCPGICPSLGDCHSCLVHGSQWGKSSGNKAAFSVASKLGLNECTWCVQNAKCHHRDDNYGICGDSSGWWGDKGTEIRRPSLCTSTDRRPGLTYIKYHFPINYTMPDYVGIVNATMVDFASPPFTTYFEHKLEGEMLARLVGFVRPQHQWNNSAIQVCTSYSSAVLRAGLGLNLDELVNVTTQSSNQSYCSNVQLPTTEQPFTIDFQTRRRIGGNGIYNAYQKTKMELQHLHNGQLNAFTFEYLEPYYSGKCTQYSNCLHCLTDASCAWCPLTNICHLRSVNETEVCKMETLDTFHWSYLISQPSQCSNCTNYVSCEACARSGECEWWTEDARCGRIGKTNSSVRAVEHCPRSCRERHGCQECLGERGRCVWCEASAQCFSFSVYTSEYQFGMCREWVDQVVSRQTQEIADHKPQQTPHFLQQQCKSCEQHRNCSSCLRTLSCGWCFDRDNPIEGICMQGDFSYSAGNCSLALNSSSHHDAEWAYAQCPDVDECGLGLHDCHKEAKCTNTQGSYNCHCRRGYIGDGKFSCVRTCYELCQNGNCSGPPDYTCRCALGWTGADCGLSCGCNNHSTCNERLGKCDQCQDWSEGEKCERCRQGSYGNATAPHGCLPCECNGHGNQDLGVCNVSNGECYCKDNTQGLNCELCAPGYYGDPRGGGKCYYQCESRGILTNIGKSAIGSYQSYRSPWGASLEVKECLWILQPKTLQAEKSLLQLEFQWQSLAMDCDENAVYIYDSLPDLTGATQQNQLLAVVCAPYSSPRIIEARSSHVTVHYKQGSERRHFGFNALYSVMNCVAGSCISPHICDAQQRCVCPAGYVGASCEIEICPSNCNAKRMQGFCDTEYGRCICSNANYAGADCGTLVQRNHLVMTELFNTQLLSESLEHLRKTIPRFGHSVNADRRGSLWMFGGYSPNHGPLNDFRQFDTKNSTWLQVTVESSTPEDRMPLGRYFHASEIYVKKQIIYIYGGIGANSQLLNDFWMFSIQNQRWSQIKVEVEPPEADYEVDVPPPLAGHTLTHIRYQEHESLILLGGLSLNKSRPLELWEFNLDTGRWQQLAAVGARMPVLYGHTSVYHQETNSVYLFGGYSTEPQSNLYALDLQKLSWTELPSFRELNSPASLLPRARYFHSAVTTEHYMILYGGRTQPFNGTDVLIAYVYACNQWVRLTEDVELIGRVPASSYAEDMAIDPDTGAIYVIGGWDGSSTHSHVTKITLPDDICQLWSNGKYQCRHYMGCSYCTIQNTYSYSSHCFSHGRTPCANHNGTLVVNNGAACDDDWMASRNCSSFATCGACLAAWPTHQEVAPVCHWCDDCGIRGRCVPAGVDCGRRSAWCNKELSVGVLGLCPLPQCYQLSCESCMLQPQCNWARNELGTVECIAKELVEKNQYRVVESCPLPCHTYENCSLCLSQTPTQDHQECKWSTMLNLCLTPSSQPLLCAGGVCGLVLEASELQRCPEPCHVYTQCSSCLEHAHCGWCAREGFNGDGICTEGALEHKQEHPSGSTCDLIYASWRNDSQLTHADVVSWHYVQCPAENECINGHHNCDTVSEQCIDLDTAVGYKCVCAQGYREEQGACLPVCSQGCVRGNCVSPDQCQCDFGYVGANCSIQCLCNGHSNCESSSRLDICLKCHNNTMGEQCEKCQPLFVGNPREGHACQPCLDYCHGHSDVCVAYDADPAVFNMTRSELERILQEGPAYNATCLRCGNHTAGDRCDSCLTGYFRGSEDLHKECRPCQCHGHGNICDPVTGEKCNCANNTESDATCTAGGGKNSAQLCWMVQCSKCRDSYAGNPTDGHQCYKQITVESRMCFDAKPIEECKSKPAALKPGQTVFFVIQPRFMNVDIRIIIDVTQGELDVFMSPQDDSFIVETNETTGYHEIFLDNRYNWGPKIKREHPLNVALPRHDNVTIQKLFSPERRIGGGGLGGGGGERIGANTYYVPQLQDCKSHGGHNFIVKDQHAKDLSTHVTLNHCNTLLRLFGLKNRLVLTLPQHAHNLSATRFFIALRASSGPEPSYGSVVFRQDQLHIDLFVFFSVFFSCFFLFLAVCVIVWKVKQAADLRRARRQHVVEMLHLAKRPFAQIFLASNGLDMDSPQPTSSSSSARAMRQRARQALLLQEQSAGDSQSVMHHSTRRQSSRIMMVAIEPTFDNLAAVGTVFISLPGRSRAPLSIALGSTLISYSRQYPLNTRHFMRAQRGQNVANHPA</sequence>
<reference evidence="20 22" key="4">
    <citation type="journal article" date="2002" name="Genome Biol.">
        <title>The transposable elements of the Drosophila melanogaster euchromatin: a genomics perspective.</title>
        <authorList>
            <person name="Kaminker J.S."/>
            <person name="Bergman C.M."/>
            <person name="Kronmiller B."/>
            <person name="Carlson J."/>
            <person name="Svirskas R."/>
            <person name="Patel S."/>
            <person name="Frise E."/>
            <person name="Wheeler D.A."/>
            <person name="Lewis S.E."/>
            <person name="Rubin G.M."/>
            <person name="Ashburner M."/>
            <person name="Celniker S.E."/>
        </authorList>
    </citation>
    <scope>NUCLEOTIDE SEQUENCE [LARGE SCALE GENOMIC DNA]</scope>
    <source>
        <strain evidence="22">Berkeley</strain>
    </source>
</reference>
<keyword evidence="7" id="KW-0106">Calcium</keyword>
<dbReference type="Pfam" id="PF07645">
    <property type="entry name" value="EGF_CA"/>
    <property type="match status" value="2"/>
</dbReference>
<dbReference type="BioGRID-ORCS" id="34099">
    <property type="hits" value="0 hits in 1 CRISPR screen"/>
</dbReference>
<dbReference type="InterPro" id="IPR018097">
    <property type="entry name" value="EGF_Ca-bd_CS"/>
</dbReference>
<dbReference type="FunFam" id="2.10.25.10:FF:000191">
    <property type="entry name" value="Multiple epidermal growth factor-like domains 8"/>
    <property type="match status" value="1"/>
</dbReference>
<dbReference type="SMART" id="SM00180">
    <property type="entry name" value="EGF_Lam"/>
    <property type="match status" value="4"/>
</dbReference>
<reference evidence="20 22" key="9">
    <citation type="journal article" date="2015" name="G3 (Bethesda)">
        <title>Gene Model Annotations for Drosophila melanogaster: Impact of High-Throughput Data.</title>
        <authorList>
            <consortium name="FlyBase Consortium"/>
            <person name="Matthews B.B."/>
            <person name="Dos Santos G."/>
            <person name="Crosby M.A."/>
            <person name="Emmert D.B."/>
            <person name="St Pierre S.E."/>
            <person name="Gramates L.S."/>
            <person name="Zhou P."/>
            <person name="Schroeder A.J."/>
            <person name="Falls K."/>
            <person name="Strelets V."/>
            <person name="Russo S.M."/>
            <person name="Gelbart W.M."/>
            <person name="null"/>
        </authorList>
    </citation>
    <scope>NUCLEOTIDE SEQUENCE [LARGE SCALE GENOMIC DNA]</scope>
    <source>
        <strain evidence="22">Berkeley</strain>
    </source>
</reference>
<evidence type="ECO:0000256" key="12">
    <source>
        <dbReference type="ARBA" id="ARBA00023292"/>
    </source>
</evidence>
<dbReference type="Pfam" id="PF00431">
    <property type="entry name" value="CUB"/>
    <property type="match status" value="1"/>
</dbReference>
<dbReference type="SMART" id="SM00179">
    <property type="entry name" value="EGF_CA"/>
    <property type="match status" value="2"/>
</dbReference>
<dbReference type="SMART" id="SM00423">
    <property type="entry name" value="PSI"/>
    <property type="match status" value="10"/>
</dbReference>
<dbReference type="OrthoDB" id="263283at2759"/>
<evidence type="ECO:0000256" key="1">
    <source>
        <dbReference type="ARBA" id="ARBA00004479"/>
    </source>
</evidence>
<reference evidence="20 22" key="3">
    <citation type="journal article" date="2002" name="Genome Biol.">
        <title>Annotation of the Drosophila melanogaster euchromatic genome: a systematic review.</title>
        <authorList>
            <person name="Misra S."/>
            <person name="Crosby M.A."/>
            <person name="Mungall C.J."/>
            <person name="Matthews B.B."/>
            <person name="Campbell K.S."/>
            <person name="Hradecky P."/>
            <person name="Huang Y."/>
            <person name="Kaminker J.S."/>
            <person name="Millburn G.H."/>
            <person name="Prochnik S.E."/>
            <person name="Smith C.D."/>
            <person name="Tupy J.L."/>
            <person name="Whitfied E.J."/>
            <person name="Bayraktaroglu L."/>
            <person name="Berman B.P."/>
            <person name="Bettencourt B.R."/>
            <person name="Celniker S.E."/>
            <person name="de Grey A.D."/>
            <person name="Drysdale R.A."/>
            <person name="Harris N.L."/>
            <person name="Richter J."/>
            <person name="Russo S."/>
            <person name="Schroeder A.J."/>
            <person name="Shu S.Q."/>
            <person name="Stapleton M."/>
            <person name="Yamada C."/>
            <person name="Ashburner M."/>
            <person name="Gelbart W.M."/>
            <person name="Rubin G.M."/>
            <person name="Lewis S.E."/>
        </authorList>
    </citation>
    <scope>GENOME REANNOTATION</scope>
    <source>
        <strain evidence="22">Berkeley</strain>
    </source>
</reference>
<dbReference type="InterPro" id="IPR000859">
    <property type="entry name" value="CUB_dom"/>
</dbReference>
<dbReference type="GO" id="GO:0016020">
    <property type="term" value="C:membrane"/>
    <property type="evidence" value="ECO:0007669"/>
    <property type="project" value="UniProtKB-SubCell"/>
</dbReference>
<feature type="transmembrane region" description="Helical" evidence="15">
    <location>
        <begin position="2578"/>
        <end position="2600"/>
    </location>
</feature>
<evidence type="ECO:0000256" key="9">
    <source>
        <dbReference type="ARBA" id="ARBA00023136"/>
    </source>
</evidence>
<evidence type="ECO:0000259" key="18">
    <source>
        <dbReference type="PROSITE" id="PS50026"/>
    </source>
</evidence>
<evidence type="ECO:0000313" key="20">
    <source>
        <dbReference type="EMBL" id="AHN54252.1"/>
    </source>
</evidence>
<dbReference type="CDD" id="cd00055">
    <property type="entry name" value="EGF_Lam"/>
    <property type="match status" value="4"/>
</dbReference>
<feature type="domain" description="CUB" evidence="17">
    <location>
        <begin position="1218"/>
        <end position="1346"/>
    </location>
</feature>
<dbReference type="GeneID" id="34099"/>
<feature type="signal peptide" evidence="16">
    <location>
        <begin position="1"/>
        <end position="16"/>
    </location>
</feature>
<evidence type="ECO:0000256" key="2">
    <source>
        <dbReference type="ARBA" id="ARBA00022441"/>
    </source>
</evidence>
<dbReference type="FlyBase" id="FBgn0031981">
    <property type="gene designation" value="Megf8"/>
</dbReference>
<evidence type="ECO:0000256" key="14">
    <source>
        <dbReference type="PROSITE-ProRule" id="PRU00460"/>
    </source>
</evidence>
<keyword evidence="8 15" id="KW-1133">Transmembrane helix</keyword>
<feature type="domain" description="EGF-like" evidence="18">
    <location>
        <begin position="1043"/>
        <end position="1084"/>
    </location>
</feature>